<evidence type="ECO:0000256" key="5">
    <source>
        <dbReference type="ARBA" id="ARBA00038437"/>
    </source>
</evidence>
<dbReference type="PROSITE" id="PS51194">
    <property type="entry name" value="HELICASE_CTER"/>
    <property type="match status" value="1"/>
</dbReference>
<dbReference type="InterPro" id="IPR014001">
    <property type="entry name" value="Helicase_ATP-bd"/>
</dbReference>
<comment type="caution">
    <text evidence="10">The sequence shown here is derived from an EMBL/GenBank/DDBJ whole genome shotgun (WGS) entry which is preliminary data.</text>
</comment>
<gene>
    <name evidence="10" type="ORF">GHK86_03430</name>
</gene>
<keyword evidence="1" id="KW-0547">Nucleotide-binding</keyword>
<dbReference type="InterPro" id="IPR050079">
    <property type="entry name" value="DEAD_box_RNA_helicase"/>
</dbReference>
<evidence type="ECO:0000259" key="9">
    <source>
        <dbReference type="PROSITE" id="PS51195"/>
    </source>
</evidence>
<feature type="domain" description="DEAD-box RNA helicase Q" evidence="9">
    <location>
        <begin position="6"/>
        <end position="34"/>
    </location>
</feature>
<dbReference type="CDD" id="cd00268">
    <property type="entry name" value="DEADc"/>
    <property type="match status" value="1"/>
</dbReference>
<dbReference type="GO" id="GO:0004386">
    <property type="term" value="F:helicase activity"/>
    <property type="evidence" value="ECO:0007669"/>
    <property type="project" value="UniProtKB-KW"/>
</dbReference>
<evidence type="ECO:0000256" key="6">
    <source>
        <dbReference type="PROSITE-ProRule" id="PRU00552"/>
    </source>
</evidence>
<feature type="domain" description="Helicase ATP-binding" evidence="7">
    <location>
        <begin position="37"/>
        <end position="214"/>
    </location>
</feature>
<reference evidence="10 11" key="1">
    <citation type="submission" date="2019-11" db="EMBL/GenBank/DDBJ databases">
        <title>Acidiferrimicrobium australis gen. nov., sp. nov., an acidophilic and obligately heterotrophic, member of the Actinobacteria that catalyses dissimilatory oxido- reduction of iron isolated from metal-rich acidic water in Chile.</title>
        <authorList>
            <person name="Gonzalez D."/>
            <person name="Huber K."/>
            <person name="Hedrich S."/>
            <person name="Rojas-Villalobos C."/>
            <person name="Quatrini R."/>
            <person name="Dinamarca M.A."/>
            <person name="Schwarz A."/>
            <person name="Canales C."/>
            <person name="Nancucheo I."/>
        </authorList>
    </citation>
    <scope>NUCLEOTIDE SEQUENCE [LARGE SCALE GENOMIC DNA]</scope>
    <source>
        <strain evidence="10 11">USS-CCA1</strain>
    </source>
</reference>
<evidence type="ECO:0000313" key="11">
    <source>
        <dbReference type="Proteomes" id="UP000437736"/>
    </source>
</evidence>
<dbReference type="Proteomes" id="UP000437736">
    <property type="component" value="Unassembled WGS sequence"/>
</dbReference>
<dbReference type="InterPro" id="IPR001650">
    <property type="entry name" value="Helicase_C-like"/>
</dbReference>
<evidence type="ECO:0000259" key="8">
    <source>
        <dbReference type="PROSITE" id="PS51194"/>
    </source>
</evidence>
<evidence type="ECO:0000256" key="3">
    <source>
        <dbReference type="ARBA" id="ARBA00022806"/>
    </source>
</evidence>
<feature type="domain" description="Helicase C-terminal" evidence="8">
    <location>
        <begin position="238"/>
        <end position="383"/>
    </location>
</feature>
<feature type="short sequence motif" description="Q motif" evidence="6">
    <location>
        <begin position="6"/>
        <end position="34"/>
    </location>
</feature>
<dbReference type="SUPFAM" id="SSF52540">
    <property type="entry name" value="P-loop containing nucleoside triphosphate hydrolases"/>
    <property type="match status" value="1"/>
</dbReference>
<evidence type="ECO:0000256" key="2">
    <source>
        <dbReference type="ARBA" id="ARBA00022801"/>
    </source>
</evidence>
<dbReference type="PROSITE" id="PS51192">
    <property type="entry name" value="HELICASE_ATP_BIND_1"/>
    <property type="match status" value="1"/>
</dbReference>
<dbReference type="SMART" id="SM00487">
    <property type="entry name" value="DEXDc"/>
    <property type="match status" value="1"/>
</dbReference>
<sequence length="398" mass="42751">MPPTPPSFGALGVVPELVTALEAGGIQAPFPIQAATIADGLAGRDVCGKAKTGSGKTLAFGVPLLQRLAAAGPEASTGRRRPRGLVLVPTRELAGQVAGVLDPLSGAVGLTLTACYGGTGMDAQIKALRAGTDVVVATPGRLIDLIQRGDVSLEVVEAVVIDEADRMADMGFLPQVEWLLRHLGAPHQTMLFSATLDGDVDRLVRHELADPVRHEVGSEQPTVTAMEHRFLLVHQMDKVRVLAAICRSNERVIVFSRTKRGADRVTESLRKEGVDARAIHGDLRQPVRERALQQFASGRLPVLVATDVAARGIDVDGIDVVVHFDPPEDHKAYLHRSGRTARAGREGLVVTLVLWNEQLEVERVQRRLGLRLPVTEVFSNDPRLADLRSWDPAPASVA</sequence>
<keyword evidence="3 10" id="KW-0347">Helicase</keyword>
<dbReference type="PROSITE" id="PS51195">
    <property type="entry name" value="Q_MOTIF"/>
    <property type="match status" value="1"/>
</dbReference>
<dbReference type="EMBL" id="WJHE01000133">
    <property type="protein sequence ID" value="MST31780.1"/>
    <property type="molecule type" value="Genomic_DNA"/>
</dbReference>
<dbReference type="InterPro" id="IPR044742">
    <property type="entry name" value="DEAD/DEAH_RhlB"/>
</dbReference>
<evidence type="ECO:0000313" key="10">
    <source>
        <dbReference type="EMBL" id="MST31780.1"/>
    </source>
</evidence>
<evidence type="ECO:0000259" key="7">
    <source>
        <dbReference type="PROSITE" id="PS51192"/>
    </source>
</evidence>
<comment type="similarity">
    <text evidence="5">Belongs to the DEAD box helicase family.</text>
</comment>
<dbReference type="Gene3D" id="3.40.50.300">
    <property type="entry name" value="P-loop containing nucleotide triphosphate hydrolases"/>
    <property type="match status" value="2"/>
</dbReference>
<proteinExistence type="inferred from homology"/>
<dbReference type="SMART" id="SM00490">
    <property type="entry name" value="HELICc"/>
    <property type="match status" value="1"/>
</dbReference>
<dbReference type="PANTHER" id="PTHR47959">
    <property type="entry name" value="ATP-DEPENDENT RNA HELICASE RHLE-RELATED"/>
    <property type="match status" value="1"/>
</dbReference>
<protein>
    <submittedName>
        <fullName evidence="10">DEAD/DEAH box helicase</fullName>
    </submittedName>
</protein>
<evidence type="ECO:0000256" key="1">
    <source>
        <dbReference type="ARBA" id="ARBA00022741"/>
    </source>
</evidence>
<keyword evidence="11" id="KW-1185">Reference proteome</keyword>
<dbReference type="Pfam" id="PF00270">
    <property type="entry name" value="DEAD"/>
    <property type="match status" value="1"/>
</dbReference>
<keyword evidence="2" id="KW-0378">Hydrolase</keyword>
<dbReference type="InterPro" id="IPR027417">
    <property type="entry name" value="P-loop_NTPase"/>
</dbReference>
<dbReference type="CDD" id="cd18787">
    <property type="entry name" value="SF2_C_DEAD"/>
    <property type="match status" value="1"/>
</dbReference>
<evidence type="ECO:0000256" key="4">
    <source>
        <dbReference type="ARBA" id="ARBA00022840"/>
    </source>
</evidence>
<dbReference type="InterPro" id="IPR011545">
    <property type="entry name" value="DEAD/DEAH_box_helicase_dom"/>
</dbReference>
<dbReference type="Pfam" id="PF00271">
    <property type="entry name" value="Helicase_C"/>
    <property type="match status" value="1"/>
</dbReference>
<dbReference type="PANTHER" id="PTHR47959:SF13">
    <property type="entry name" value="ATP-DEPENDENT RNA HELICASE RHLE"/>
    <property type="match status" value="1"/>
</dbReference>
<dbReference type="InterPro" id="IPR014014">
    <property type="entry name" value="RNA_helicase_DEAD_Q_motif"/>
</dbReference>
<accession>A0ABW9QPP0</accession>
<organism evidence="10 11">
    <name type="scientific">Acidiferrimicrobium australe</name>
    <dbReference type="NCBI Taxonomy" id="2664430"/>
    <lineage>
        <taxon>Bacteria</taxon>
        <taxon>Bacillati</taxon>
        <taxon>Actinomycetota</taxon>
        <taxon>Acidimicrobiia</taxon>
        <taxon>Acidimicrobiales</taxon>
        <taxon>Acidimicrobiaceae</taxon>
        <taxon>Acidiferrimicrobium</taxon>
    </lineage>
</organism>
<keyword evidence="4" id="KW-0067">ATP-binding</keyword>
<name>A0ABW9QPP0_9ACTN</name>